<feature type="transmembrane region" description="Helical" evidence="1">
    <location>
        <begin position="12"/>
        <end position="34"/>
    </location>
</feature>
<dbReference type="Proteomes" id="UP000023561">
    <property type="component" value="Unassembled WGS sequence"/>
</dbReference>
<proteinExistence type="predicted"/>
<dbReference type="EMBL" id="BAWO01000024">
    <property type="protein sequence ID" value="GAJ39677.1"/>
    <property type="molecule type" value="Genomic_DNA"/>
</dbReference>
<keyword evidence="3" id="KW-1185">Reference proteome</keyword>
<keyword evidence="1" id="KW-0472">Membrane</keyword>
<evidence type="ECO:0000313" key="2">
    <source>
        <dbReference type="EMBL" id="GAJ39677.1"/>
    </source>
</evidence>
<keyword evidence="1" id="KW-1133">Transmembrane helix</keyword>
<sequence length="56" mass="6715">MKNKKEEVAFNCLFLLSLLVKFTYHGYFSAYAFWQTGYQLDRGRNLIIHLVPIPYR</sequence>
<evidence type="ECO:0000313" key="3">
    <source>
        <dbReference type="Proteomes" id="UP000023561"/>
    </source>
</evidence>
<evidence type="ECO:0000256" key="1">
    <source>
        <dbReference type="SAM" id="Phobius"/>
    </source>
</evidence>
<gene>
    <name evidence="2" type="ORF">GCA01S_024_00420</name>
</gene>
<accession>A0A023DEJ9</accession>
<dbReference type="AlphaFoldDB" id="A0A023DEJ9"/>
<organism evidence="2 3">
    <name type="scientific">Parageobacillus caldoxylosilyticus NBRC 107762</name>
    <dbReference type="NCBI Taxonomy" id="1220594"/>
    <lineage>
        <taxon>Bacteria</taxon>
        <taxon>Bacillati</taxon>
        <taxon>Bacillota</taxon>
        <taxon>Bacilli</taxon>
        <taxon>Bacillales</taxon>
        <taxon>Anoxybacillaceae</taxon>
        <taxon>Saccharococcus</taxon>
    </lineage>
</organism>
<keyword evidence="1" id="KW-0812">Transmembrane</keyword>
<protein>
    <submittedName>
        <fullName evidence="2">Putative CRISPR-associated protein</fullName>
    </submittedName>
</protein>
<name>A0A023DEJ9_9BACL</name>
<comment type="caution">
    <text evidence="2">The sequence shown here is derived from an EMBL/GenBank/DDBJ whole genome shotgun (WGS) entry which is preliminary data.</text>
</comment>
<reference evidence="2 3" key="1">
    <citation type="submission" date="2014-04" db="EMBL/GenBank/DDBJ databases">
        <title>Whole genome shotgun sequence of Geobacillus caldoxylosilyticus NBRC 107762.</title>
        <authorList>
            <person name="Hosoyama A."/>
            <person name="Hosoyama Y."/>
            <person name="Katano-Makiyama Y."/>
            <person name="Tsuchikane K."/>
            <person name="Ohji S."/>
            <person name="Ichikawa N."/>
            <person name="Yamazoe A."/>
            <person name="Fujita N."/>
        </authorList>
    </citation>
    <scope>NUCLEOTIDE SEQUENCE [LARGE SCALE GENOMIC DNA]</scope>
    <source>
        <strain evidence="2 3">NBRC 107762</strain>
    </source>
</reference>